<keyword evidence="2" id="KW-0812">Transmembrane</keyword>
<feature type="transmembrane region" description="Helical" evidence="2">
    <location>
        <begin position="33"/>
        <end position="56"/>
    </location>
</feature>
<proteinExistence type="predicted"/>
<dbReference type="InterPro" id="IPR059130">
    <property type="entry name" value="MmpA_put"/>
</dbReference>
<reference evidence="3 4" key="1">
    <citation type="submission" date="2020-01" db="EMBL/GenBank/DDBJ databases">
        <title>Insect and environment-associated Actinomycetes.</title>
        <authorList>
            <person name="Currrie C."/>
            <person name="Chevrette M."/>
            <person name="Carlson C."/>
            <person name="Stubbendieck R."/>
            <person name="Wendt-Pienkowski E."/>
        </authorList>
    </citation>
    <scope>NUCLEOTIDE SEQUENCE [LARGE SCALE GENOMIC DNA]</scope>
    <source>
        <strain evidence="3 4">SID7739</strain>
    </source>
</reference>
<name>A0A6G3TKP6_9ACTN</name>
<comment type="caution">
    <text evidence="3">The sequence shown here is derived from an EMBL/GenBank/DDBJ whole genome shotgun (WGS) entry which is preliminary data.</text>
</comment>
<evidence type="ECO:0000313" key="3">
    <source>
        <dbReference type="EMBL" id="NEC37204.1"/>
    </source>
</evidence>
<accession>A0A6G3TKP6</accession>
<dbReference type="Proteomes" id="UP000475666">
    <property type="component" value="Unassembled WGS sequence"/>
</dbReference>
<evidence type="ECO:0000313" key="4">
    <source>
        <dbReference type="Proteomes" id="UP000475666"/>
    </source>
</evidence>
<keyword evidence="2" id="KW-1133">Transmembrane helix</keyword>
<organism evidence="3 4">
    <name type="scientific">Streptomyces rubrogriseus</name>
    <dbReference type="NCBI Taxonomy" id="194673"/>
    <lineage>
        <taxon>Bacteria</taxon>
        <taxon>Bacillati</taxon>
        <taxon>Actinomycetota</taxon>
        <taxon>Actinomycetes</taxon>
        <taxon>Kitasatosporales</taxon>
        <taxon>Streptomycetaceae</taxon>
        <taxon>Streptomyces</taxon>
        <taxon>Streptomyces violaceoruber group</taxon>
    </lineage>
</organism>
<evidence type="ECO:0000256" key="2">
    <source>
        <dbReference type="SAM" id="Phobius"/>
    </source>
</evidence>
<dbReference type="AlphaFoldDB" id="A0A6G3TKP6"/>
<feature type="region of interest" description="Disordered" evidence="1">
    <location>
        <begin position="1"/>
        <end position="25"/>
    </location>
</feature>
<dbReference type="EMBL" id="JAAGMQ010000858">
    <property type="protein sequence ID" value="NEC37204.1"/>
    <property type="molecule type" value="Genomic_DNA"/>
</dbReference>
<gene>
    <name evidence="3" type="ORF">G3I66_29110</name>
</gene>
<keyword evidence="2" id="KW-0472">Membrane</keyword>
<dbReference type="NCBIfam" id="NF046122">
    <property type="entry name" value="morpho_MmpA"/>
    <property type="match status" value="1"/>
</dbReference>
<protein>
    <submittedName>
        <fullName evidence="3">Uncharacterized protein</fullName>
    </submittedName>
</protein>
<sequence length="60" mass="6333">MCHRRGPGRVEAMTTHRAPKYPARSGRPVERSVVAGLVLAVGAGLAWIGGMIYTIAGWSG</sequence>
<evidence type="ECO:0000256" key="1">
    <source>
        <dbReference type="SAM" id="MobiDB-lite"/>
    </source>
</evidence>